<evidence type="ECO:0000313" key="3">
    <source>
        <dbReference type="Proteomes" id="UP000314294"/>
    </source>
</evidence>
<dbReference type="AlphaFoldDB" id="A0A4Z2HZY8"/>
<dbReference type="Proteomes" id="UP000314294">
    <property type="component" value="Unassembled WGS sequence"/>
</dbReference>
<feature type="region of interest" description="Disordered" evidence="1">
    <location>
        <begin position="115"/>
        <end position="186"/>
    </location>
</feature>
<gene>
    <name evidence="2" type="ORF">EYF80_018358</name>
</gene>
<proteinExistence type="predicted"/>
<sequence length="227" mass="24954">MLTRRLFFEGGRRGAKKAGLTKVGHDSKGAQLILSQSTEITPSKTETRTADEGLAAGPSLDFIHAGKIPPKGTKKEENFSSFLSLSPSISIGVLPSEKLMSPRRCSSLMEANTSTTMPTVWSPSVSQIAPPLRHHSQTRTRSPSRSLRPLERRQVERCHPALRSSSPAPTPGLRQPTRTGREPPGTHLLLSRSLNPGWVQLKGDKYWSQQDHKMVINVPIDSRLVLV</sequence>
<reference evidence="2 3" key="1">
    <citation type="submission" date="2019-03" db="EMBL/GenBank/DDBJ databases">
        <title>First draft genome of Liparis tanakae, snailfish: a comprehensive survey of snailfish specific genes.</title>
        <authorList>
            <person name="Kim W."/>
            <person name="Song I."/>
            <person name="Jeong J.-H."/>
            <person name="Kim D."/>
            <person name="Kim S."/>
            <person name="Ryu S."/>
            <person name="Song J.Y."/>
            <person name="Lee S.K."/>
        </authorList>
    </citation>
    <scope>NUCLEOTIDE SEQUENCE [LARGE SCALE GENOMIC DNA]</scope>
    <source>
        <tissue evidence="2">Muscle</tissue>
    </source>
</reference>
<feature type="compositionally biased region" description="Basic and acidic residues" evidence="1">
    <location>
        <begin position="148"/>
        <end position="159"/>
    </location>
</feature>
<protein>
    <submittedName>
        <fullName evidence="2">Uncharacterized protein</fullName>
    </submittedName>
</protein>
<evidence type="ECO:0000256" key="1">
    <source>
        <dbReference type="SAM" id="MobiDB-lite"/>
    </source>
</evidence>
<keyword evidence="3" id="KW-1185">Reference proteome</keyword>
<name>A0A4Z2HZY8_9TELE</name>
<dbReference type="EMBL" id="SRLO01000150">
    <property type="protein sequence ID" value="TNN71409.1"/>
    <property type="molecule type" value="Genomic_DNA"/>
</dbReference>
<accession>A0A4Z2HZY8</accession>
<feature type="compositionally biased region" description="Polar residues" evidence="1">
    <location>
        <begin position="115"/>
        <end position="127"/>
    </location>
</feature>
<evidence type="ECO:0000313" key="2">
    <source>
        <dbReference type="EMBL" id="TNN71409.1"/>
    </source>
</evidence>
<comment type="caution">
    <text evidence="2">The sequence shown here is derived from an EMBL/GenBank/DDBJ whole genome shotgun (WGS) entry which is preliminary data.</text>
</comment>
<organism evidence="2 3">
    <name type="scientific">Liparis tanakae</name>
    <name type="common">Tanaka's snailfish</name>
    <dbReference type="NCBI Taxonomy" id="230148"/>
    <lineage>
        <taxon>Eukaryota</taxon>
        <taxon>Metazoa</taxon>
        <taxon>Chordata</taxon>
        <taxon>Craniata</taxon>
        <taxon>Vertebrata</taxon>
        <taxon>Euteleostomi</taxon>
        <taxon>Actinopterygii</taxon>
        <taxon>Neopterygii</taxon>
        <taxon>Teleostei</taxon>
        <taxon>Neoteleostei</taxon>
        <taxon>Acanthomorphata</taxon>
        <taxon>Eupercaria</taxon>
        <taxon>Perciformes</taxon>
        <taxon>Cottioidei</taxon>
        <taxon>Cottales</taxon>
        <taxon>Liparidae</taxon>
        <taxon>Liparis</taxon>
    </lineage>
</organism>